<keyword evidence="2" id="KW-1185">Reference proteome</keyword>
<dbReference type="Proteomes" id="UP000276133">
    <property type="component" value="Unassembled WGS sequence"/>
</dbReference>
<comment type="caution">
    <text evidence="1">The sequence shown here is derived from an EMBL/GenBank/DDBJ whole genome shotgun (WGS) entry which is preliminary data.</text>
</comment>
<proteinExistence type="predicted"/>
<sequence length="59" mass="6806">MPFIPHHYSIIINKLLNHANAKVLFLIKKGSINPNFDIVPRGVGPSFRKIFYIQLTLIF</sequence>
<evidence type="ECO:0000313" key="1">
    <source>
        <dbReference type="EMBL" id="RNA30005.1"/>
    </source>
</evidence>
<evidence type="ECO:0008006" key="3">
    <source>
        <dbReference type="Google" id="ProtNLM"/>
    </source>
</evidence>
<protein>
    <recommendedName>
        <fullName evidence="3">RNA-directed DNA polymerase from mobile element jockey-like</fullName>
    </recommendedName>
</protein>
<dbReference type="AlphaFoldDB" id="A0A3M7S309"/>
<name>A0A3M7S309_BRAPC</name>
<dbReference type="EMBL" id="REGN01002140">
    <property type="protein sequence ID" value="RNA30005.1"/>
    <property type="molecule type" value="Genomic_DNA"/>
</dbReference>
<reference evidence="1 2" key="1">
    <citation type="journal article" date="2018" name="Sci. Rep.">
        <title>Genomic signatures of local adaptation to the degree of environmental predictability in rotifers.</title>
        <authorList>
            <person name="Franch-Gras L."/>
            <person name="Hahn C."/>
            <person name="Garcia-Roger E.M."/>
            <person name="Carmona M.J."/>
            <person name="Serra M."/>
            <person name="Gomez A."/>
        </authorList>
    </citation>
    <scope>NUCLEOTIDE SEQUENCE [LARGE SCALE GENOMIC DNA]</scope>
    <source>
        <strain evidence="1">HYR1</strain>
    </source>
</reference>
<gene>
    <name evidence="1" type="ORF">BpHYR1_010288</name>
</gene>
<organism evidence="1 2">
    <name type="scientific">Brachionus plicatilis</name>
    <name type="common">Marine rotifer</name>
    <name type="synonym">Brachionus muelleri</name>
    <dbReference type="NCBI Taxonomy" id="10195"/>
    <lineage>
        <taxon>Eukaryota</taxon>
        <taxon>Metazoa</taxon>
        <taxon>Spiralia</taxon>
        <taxon>Gnathifera</taxon>
        <taxon>Rotifera</taxon>
        <taxon>Eurotatoria</taxon>
        <taxon>Monogononta</taxon>
        <taxon>Pseudotrocha</taxon>
        <taxon>Ploima</taxon>
        <taxon>Brachionidae</taxon>
        <taxon>Brachionus</taxon>
    </lineage>
</organism>
<evidence type="ECO:0000313" key="2">
    <source>
        <dbReference type="Proteomes" id="UP000276133"/>
    </source>
</evidence>
<accession>A0A3M7S309</accession>